<dbReference type="AlphaFoldDB" id="A0A0S8GIS3"/>
<name>A0A0S8GIS3_UNCW3</name>
<gene>
    <name evidence="1" type="ORF">AMJ87_04300</name>
</gene>
<dbReference type="Proteomes" id="UP000051096">
    <property type="component" value="Unassembled WGS sequence"/>
</dbReference>
<accession>A0A0S8GIS3</accession>
<reference evidence="1 2" key="1">
    <citation type="journal article" date="2015" name="Microbiome">
        <title>Genomic resolution of linkages in carbon, nitrogen, and sulfur cycling among widespread estuary sediment bacteria.</title>
        <authorList>
            <person name="Baker B.J."/>
            <person name="Lazar C.S."/>
            <person name="Teske A.P."/>
            <person name="Dick G.J."/>
        </authorList>
    </citation>
    <scope>NUCLEOTIDE SEQUENCE [LARGE SCALE GENOMIC DNA]</scope>
    <source>
        <strain evidence="1">SM23_60</strain>
    </source>
</reference>
<evidence type="ECO:0000313" key="2">
    <source>
        <dbReference type="Proteomes" id="UP000051096"/>
    </source>
</evidence>
<dbReference type="EMBL" id="LJUO01000027">
    <property type="protein sequence ID" value="KPK72601.1"/>
    <property type="molecule type" value="Genomic_DNA"/>
</dbReference>
<comment type="caution">
    <text evidence="1">The sequence shown here is derived from an EMBL/GenBank/DDBJ whole genome shotgun (WGS) entry which is preliminary data.</text>
</comment>
<evidence type="ECO:0008006" key="3">
    <source>
        <dbReference type="Google" id="ProtNLM"/>
    </source>
</evidence>
<proteinExistence type="predicted"/>
<dbReference type="Gene3D" id="2.60.40.4070">
    <property type="match status" value="1"/>
</dbReference>
<protein>
    <recommendedName>
        <fullName evidence="3">Secretion system C-terminal sorting domain-containing protein</fullName>
    </recommendedName>
</protein>
<evidence type="ECO:0000313" key="1">
    <source>
        <dbReference type="EMBL" id="KPK72601.1"/>
    </source>
</evidence>
<organism evidence="1 2">
    <name type="scientific">candidate division WOR_3 bacterium SM23_60</name>
    <dbReference type="NCBI Taxonomy" id="1703780"/>
    <lineage>
        <taxon>Bacteria</taxon>
        <taxon>Bacteria division WOR-3</taxon>
    </lineage>
</organism>
<sequence length="373" mass="41028">MDTINSFEICPKFEIQTYPAITFDGQNYIVVWSDNNFGGSYYYVAAARVTPGGVVLDTGVCISNGTGSSEYRAKIAYDGDRCLVVWPKSSGPVYGRFINSQCQPEGSVFTIASAPAGGPNIAFDGMNYLVVWFAGTYPTLELYGHLVSTQGVLVGSPISIALGNECHRWADVEFDGTNYLVVWQTGLNNAGQKIYGQFIGTDGSLLGGNFMICDNTYQERWWPAIAAADTNLIAVWGQGYSSACNIWGNVDVTVTGIQEDVGLTIRDAGLTLTVAPNPFSKQTQIRFMIHDSRYVEPELRNSNFEMRKYTLIIYDATGRLVKYSLLPTTYCLLPTAVSWEGTDQANRRLRSGVYFVTLEAGDYSATEKVLLIR</sequence>
<dbReference type="PATRIC" id="fig|1703780.3.peg.1805"/>